<proteinExistence type="predicted"/>
<name>A0AA38U2Q7_9AGAR</name>
<keyword evidence="2" id="KW-1185">Reference proteome</keyword>
<accession>A0AA38U2Q7</accession>
<dbReference type="EMBL" id="MU807698">
    <property type="protein sequence ID" value="KAJ3831196.1"/>
    <property type="molecule type" value="Genomic_DNA"/>
</dbReference>
<dbReference type="AlphaFoldDB" id="A0AA38U2Q7"/>
<evidence type="ECO:0000313" key="1">
    <source>
        <dbReference type="EMBL" id="KAJ3831196.1"/>
    </source>
</evidence>
<feature type="non-terminal residue" evidence="1">
    <location>
        <position position="70"/>
    </location>
</feature>
<dbReference type="Proteomes" id="UP001163846">
    <property type="component" value="Unassembled WGS sequence"/>
</dbReference>
<protein>
    <submittedName>
        <fullName evidence="1">Uncharacterized protein</fullName>
    </submittedName>
</protein>
<gene>
    <name evidence="1" type="ORF">F5878DRAFT_522745</name>
</gene>
<evidence type="ECO:0000313" key="2">
    <source>
        <dbReference type="Proteomes" id="UP001163846"/>
    </source>
</evidence>
<comment type="caution">
    <text evidence="1">The sequence shown here is derived from an EMBL/GenBank/DDBJ whole genome shotgun (WGS) entry which is preliminary data.</text>
</comment>
<sequence length="70" mass="7197">MGQAGTPYARSAPGSLQTNLKNLPDAGLVFDMLLKRPTKAEGSGEEADGFTPHAGGVSSLSFALADLIIH</sequence>
<organism evidence="1 2">
    <name type="scientific">Lentinula raphanica</name>
    <dbReference type="NCBI Taxonomy" id="153919"/>
    <lineage>
        <taxon>Eukaryota</taxon>
        <taxon>Fungi</taxon>
        <taxon>Dikarya</taxon>
        <taxon>Basidiomycota</taxon>
        <taxon>Agaricomycotina</taxon>
        <taxon>Agaricomycetes</taxon>
        <taxon>Agaricomycetidae</taxon>
        <taxon>Agaricales</taxon>
        <taxon>Marasmiineae</taxon>
        <taxon>Omphalotaceae</taxon>
        <taxon>Lentinula</taxon>
    </lineage>
</organism>
<reference evidence="1" key="1">
    <citation type="submission" date="2022-08" db="EMBL/GenBank/DDBJ databases">
        <authorList>
            <consortium name="DOE Joint Genome Institute"/>
            <person name="Min B."/>
            <person name="Riley R."/>
            <person name="Sierra-Patev S."/>
            <person name="Naranjo-Ortiz M."/>
            <person name="Looney B."/>
            <person name="Konkel Z."/>
            <person name="Slot J.C."/>
            <person name="Sakamoto Y."/>
            <person name="Steenwyk J.L."/>
            <person name="Rokas A."/>
            <person name="Carro J."/>
            <person name="Camarero S."/>
            <person name="Ferreira P."/>
            <person name="Molpeceres G."/>
            <person name="Ruiz-Duenas F.J."/>
            <person name="Serrano A."/>
            <person name="Henrissat B."/>
            <person name="Drula E."/>
            <person name="Hughes K.W."/>
            <person name="Mata J.L."/>
            <person name="Ishikawa N.K."/>
            <person name="Vargas-Isla R."/>
            <person name="Ushijima S."/>
            <person name="Smith C.A."/>
            <person name="Ahrendt S."/>
            <person name="Andreopoulos W."/>
            <person name="He G."/>
            <person name="Labutti K."/>
            <person name="Lipzen A."/>
            <person name="Ng V."/>
            <person name="Sandor L."/>
            <person name="Barry K."/>
            <person name="Martinez A.T."/>
            <person name="Xiao Y."/>
            <person name="Gibbons J.G."/>
            <person name="Terashima K."/>
            <person name="Hibbett D.S."/>
            <person name="Grigoriev I.V."/>
        </authorList>
    </citation>
    <scope>NUCLEOTIDE SEQUENCE</scope>
    <source>
        <strain evidence="1">TFB9207</strain>
    </source>
</reference>